<name>A0ABR0RH27_9EURO</name>
<sequence length="259" mass="29950">MASISHTTTRGSSEIIHIDVQADVVTLLRDLAIVGHSAATKLLGRIEVSQEVQHIEDTSTEESTTLNADDMDEKVAAHAWQMFRRPDTLDSSFDVVQRYKTRTDTTILLIQYFGDCEVQRHLATEHIRESRLWWSELEILVLAFDRAWLKTQPNFRRHHRKEEEFRRLFNDAVHVRFSILKALNLWPAGWTRLASYITWNDLANAQRMLEKEYGWLGGTVQSQTSDYLVDSKGWFAKVGEGLSEEFLIDNGWLKTEEAV</sequence>
<proteinExistence type="predicted"/>
<organism evidence="1 2">
    <name type="scientific">Knufia obscura</name>
    <dbReference type="NCBI Taxonomy" id="1635080"/>
    <lineage>
        <taxon>Eukaryota</taxon>
        <taxon>Fungi</taxon>
        <taxon>Dikarya</taxon>
        <taxon>Ascomycota</taxon>
        <taxon>Pezizomycotina</taxon>
        <taxon>Eurotiomycetes</taxon>
        <taxon>Chaetothyriomycetidae</taxon>
        <taxon>Chaetothyriales</taxon>
        <taxon>Trichomeriaceae</taxon>
        <taxon>Knufia</taxon>
    </lineage>
</organism>
<accession>A0ABR0RH27</accession>
<dbReference type="RefSeq" id="XP_064727652.1">
    <property type="nucleotide sequence ID" value="XM_064876345.1"/>
</dbReference>
<comment type="caution">
    <text evidence="1">The sequence shown here is derived from an EMBL/GenBank/DDBJ whole genome shotgun (WGS) entry which is preliminary data.</text>
</comment>
<dbReference type="EMBL" id="JAVHJV010000010">
    <property type="protein sequence ID" value="KAK5939562.1"/>
    <property type="molecule type" value="Genomic_DNA"/>
</dbReference>
<keyword evidence="2" id="KW-1185">Reference proteome</keyword>
<gene>
    <name evidence="1" type="ORF">PMZ80_007940</name>
</gene>
<reference evidence="1 2" key="1">
    <citation type="journal article" date="2023" name="Res Sq">
        <title>Genomic and morphological characterization of Knufia obscura isolated from the Mars 2020 spacecraft assembly facility.</title>
        <authorList>
            <person name="Chander A.M."/>
            <person name="Teixeira M.M."/>
            <person name="Singh N.K."/>
            <person name="Williams M.P."/>
            <person name="Parker C.W."/>
            <person name="Leo P."/>
            <person name="Stajich J.E."/>
            <person name="Torok T."/>
            <person name="Tighe S."/>
            <person name="Mason C.E."/>
            <person name="Venkateswaran K."/>
        </authorList>
    </citation>
    <scope>NUCLEOTIDE SEQUENCE [LARGE SCALE GENOMIC DNA]</scope>
    <source>
        <strain evidence="1 2">CCFEE 5817</strain>
    </source>
</reference>
<evidence type="ECO:0000313" key="2">
    <source>
        <dbReference type="Proteomes" id="UP001334248"/>
    </source>
</evidence>
<evidence type="ECO:0000313" key="1">
    <source>
        <dbReference type="EMBL" id="KAK5939562.1"/>
    </source>
</evidence>
<dbReference type="GeneID" id="90001389"/>
<protein>
    <submittedName>
        <fullName evidence="1">Uncharacterized protein</fullName>
    </submittedName>
</protein>
<dbReference type="Proteomes" id="UP001334248">
    <property type="component" value="Unassembled WGS sequence"/>
</dbReference>